<organism evidence="2 3">
    <name type="scientific">Aquimonas voraii</name>
    <dbReference type="NCBI Taxonomy" id="265719"/>
    <lineage>
        <taxon>Bacteria</taxon>
        <taxon>Pseudomonadati</taxon>
        <taxon>Pseudomonadota</taxon>
        <taxon>Gammaproteobacteria</taxon>
        <taxon>Lysobacterales</taxon>
        <taxon>Lysobacteraceae</taxon>
        <taxon>Aquimonas</taxon>
    </lineage>
</organism>
<feature type="domain" description="DUF6362" evidence="1">
    <location>
        <begin position="23"/>
        <end position="120"/>
    </location>
</feature>
<proteinExistence type="predicted"/>
<dbReference type="STRING" id="265719.SAMN04488509_101809"/>
<name>A0A1G6T2A4_9GAMM</name>
<dbReference type="InterPro" id="IPR045942">
    <property type="entry name" value="DUF6362"/>
</dbReference>
<sequence>MADRTWTIDAVAARFEEAASTSRRLPPVRVQGYFNTWPVIARSAWEAFSADEKAYRPFPPSPAAIDRMLETMHWVQWLEEEQRHLVWMRAKRYGWRDITIRFACDRSTAWRRWQAALAHVAAKLNGACIA</sequence>
<accession>A0A1G6T2A4</accession>
<protein>
    <recommendedName>
        <fullName evidence="1">DUF6362 domain-containing protein</fullName>
    </recommendedName>
</protein>
<dbReference type="Pfam" id="PF19889">
    <property type="entry name" value="DUF6362"/>
    <property type="match status" value="1"/>
</dbReference>
<dbReference type="Proteomes" id="UP000199603">
    <property type="component" value="Unassembled WGS sequence"/>
</dbReference>
<dbReference type="EMBL" id="FNAG01000001">
    <property type="protein sequence ID" value="SDD22515.1"/>
    <property type="molecule type" value="Genomic_DNA"/>
</dbReference>
<reference evidence="2 3" key="1">
    <citation type="submission" date="2016-10" db="EMBL/GenBank/DDBJ databases">
        <authorList>
            <person name="de Groot N.N."/>
        </authorList>
    </citation>
    <scope>NUCLEOTIDE SEQUENCE [LARGE SCALE GENOMIC DNA]</scope>
    <source>
        <strain evidence="2 3">DSM 16957</strain>
    </source>
</reference>
<dbReference type="OrthoDB" id="5803293at2"/>
<dbReference type="AlphaFoldDB" id="A0A1G6T2A4"/>
<keyword evidence="3" id="KW-1185">Reference proteome</keyword>
<gene>
    <name evidence="2" type="ORF">SAMN04488509_101809</name>
</gene>
<evidence type="ECO:0000259" key="1">
    <source>
        <dbReference type="Pfam" id="PF19889"/>
    </source>
</evidence>
<evidence type="ECO:0000313" key="3">
    <source>
        <dbReference type="Proteomes" id="UP000199603"/>
    </source>
</evidence>
<evidence type="ECO:0000313" key="2">
    <source>
        <dbReference type="EMBL" id="SDD22515.1"/>
    </source>
</evidence>